<evidence type="ECO:0000313" key="4">
    <source>
        <dbReference type="Proteomes" id="UP000681526"/>
    </source>
</evidence>
<organism evidence="3 4">
    <name type="scientific">Thermobacillus xylanilyticus</name>
    <dbReference type="NCBI Taxonomy" id="76633"/>
    <lineage>
        <taxon>Bacteria</taxon>
        <taxon>Bacillati</taxon>
        <taxon>Bacillota</taxon>
        <taxon>Bacilli</taxon>
        <taxon>Bacillales</taxon>
        <taxon>Paenibacillaceae</taxon>
        <taxon>Thermobacillus</taxon>
    </lineage>
</organism>
<accession>A0ABN7RJI2</accession>
<protein>
    <recommendedName>
        <fullName evidence="2">YdbS-like PH domain-containing protein</fullName>
    </recommendedName>
</protein>
<proteinExistence type="predicted"/>
<reference evidence="3 4" key="1">
    <citation type="submission" date="2021-04" db="EMBL/GenBank/DDBJ databases">
        <authorList>
            <person name="Rakotoarivonina H."/>
        </authorList>
    </citation>
    <scope>NUCLEOTIDE SEQUENCE [LARGE SCALE GENOMIC DNA]</scope>
    <source>
        <strain evidence="3 4">XE</strain>
    </source>
</reference>
<evidence type="ECO:0000313" key="3">
    <source>
        <dbReference type="EMBL" id="CAG5079290.1"/>
    </source>
</evidence>
<evidence type="ECO:0000259" key="2">
    <source>
        <dbReference type="Pfam" id="PF03703"/>
    </source>
</evidence>
<keyword evidence="1" id="KW-0472">Membrane</keyword>
<dbReference type="RefSeq" id="WP_213483410.1">
    <property type="nucleotide sequence ID" value="NZ_CAJRAY010000017.1"/>
</dbReference>
<keyword evidence="4" id="KW-1185">Reference proteome</keyword>
<keyword evidence="1" id="KW-0812">Transmembrane</keyword>
<feature type="transmembrane region" description="Helical" evidence="1">
    <location>
        <begin position="21"/>
        <end position="41"/>
    </location>
</feature>
<feature type="transmembrane region" description="Helical" evidence="1">
    <location>
        <begin position="47"/>
        <end position="68"/>
    </location>
</feature>
<dbReference type="InterPro" id="IPR005182">
    <property type="entry name" value="YdbS-like_PH"/>
</dbReference>
<dbReference type="Proteomes" id="UP000681526">
    <property type="component" value="Unassembled WGS sequence"/>
</dbReference>
<dbReference type="EMBL" id="CAJRAY010000017">
    <property type="protein sequence ID" value="CAG5079290.1"/>
    <property type="molecule type" value="Genomic_DNA"/>
</dbReference>
<sequence>MHYPLPDEKIDDAALRVWRTTGWISAAVYAVIVGIVLWLTLRFDWPAWIVSLLAVLAAAAAAVEIAVVPKVRMARIRYAIREDEIDLLHGIIVRKRTLIPMVKIQHVDTKQGPILRRYGLLTVTFSTAAGKHEIPALGAARAEEVQSRIAKLARITDEEL</sequence>
<comment type="caution">
    <text evidence="3">The sequence shown here is derived from an EMBL/GenBank/DDBJ whole genome shotgun (WGS) entry which is preliminary data.</text>
</comment>
<evidence type="ECO:0000256" key="1">
    <source>
        <dbReference type="SAM" id="Phobius"/>
    </source>
</evidence>
<dbReference type="Pfam" id="PF03703">
    <property type="entry name" value="bPH_2"/>
    <property type="match status" value="1"/>
</dbReference>
<feature type="domain" description="YdbS-like PH" evidence="2">
    <location>
        <begin position="75"/>
        <end position="148"/>
    </location>
</feature>
<dbReference type="PANTHER" id="PTHR34473">
    <property type="entry name" value="UPF0699 TRANSMEMBRANE PROTEIN YDBS"/>
    <property type="match status" value="1"/>
</dbReference>
<name>A0ABN7RJI2_THEXY</name>
<gene>
    <name evidence="3" type="primary">txxe 519-ydbS</name>
    <name evidence="3" type="ORF">TXXE_02985</name>
</gene>
<keyword evidence="1" id="KW-1133">Transmembrane helix</keyword>
<dbReference type="PANTHER" id="PTHR34473:SF2">
    <property type="entry name" value="UPF0699 TRANSMEMBRANE PROTEIN YDBT"/>
    <property type="match status" value="1"/>
</dbReference>